<feature type="chain" id="PRO_5035298316" description="Carboxylesterase type B domain-containing protein" evidence="5">
    <location>
        <begin position="21"/>
        <end position="208"/>
    </location>
</feature>
<comment type="caution">
    <text evidence="7">The sequence shown here is derived from an EMBL/GenBank/DDBJ whole genome shotgun (WGS) entry which is preliminary data.</text>
</comment>
<keyword evidence="4" id="KW-0325">Glycoprotein</keyword>
<keyword evidence="2" id="KW-0719">Serine esterase</keyword>
<evidence type="ECO:0000313" key="8">
    <source>
        <dbReference type="Proteomes" id="UP000708208"/>
    </source>
</evidence>
<organism evidence="7 8">
    <name type="scientific">Allacma fusca</name>
    <dbReference type="NCBI Taxonomy" id="39272"/>
    <lineage>
        <taxon>Eukaryota</taxon>
        <taxon>Metazoa</taxon>
        <taxon>Ecdysozoa</taxon>
        <taxon>Arthropoda</taxon>
        <taxon>Hexapoda</taxon>
        <taxon>Collembola</taxon>
        <taxon>Symphypleona</taxon>
        <taxon>Sminthuridae</taxon>
        <taxon>Allacma</taxon>
    </lineage>
</organism>
<reference evidence="7" key="1">
    <citation type="submission" date="2021-06" db="EMBL/GenBank/DDBJ databases">
        <authorList>
            <person name="Hodson N. C."/>
            <person name="Mongue J. A."/>
            <person name="Jaron S. K."/>
        </authorList>
    </citation>
    <scope>NUCLEOTIDE SEQUENCE</scope>
</reference>
<gene>
    <name evidence="7" type="ORF">AFUS01_LOCUS11087</name>
</gene>
<keyword evidence="8" id="KW-1185">Reference proteome</keyword>
<dbReference type="OrthoDB" id="19653at2759"/>
<dbReference type="Proteomes" id="UP000708208">
    <property type="component" value="Unassembled WGS sequence"/>
</dbReference>
<dbReference type="GO" id="GO:0052689">
    <property type="term" value="F:carboxylic ester hydrolase activity"/>
    <property type="evidence" value="ECO:0007669"/>
    <property type="project" value="UniProtKB-KW"/>
</dbReference>
<dbReference type="EMBL" id="CAJVCH010084234">
    <property type="protein sequence ID" value="CAG7721901.1"/>
    <property type="molecule type" value="Genomic_DNA"/>
</dbReference>
<keyword evidence="3" id="KW-0378">Hydrolase</keyword>
<sequence>MSRLRFVIVIIYLSSKNVAALSALVPDERTSKLEAWDDEDPNIPQESYRLNSIVPVVKCPAGTFRGSLEYTRGGKRYFLFQSIPYAEPPRRFEPAILKAPMKDEYDATTEPPVCPQIPLGATDFAGQEDCLYLSVSKPDETQCRRQLANGKLLPVLFWIHQGAYINSNGSFYKGTYLLDDCVVLVTFNYRLGALGFLTTEDNVIPGNL</sequence>
<feature type="domain" description="Carboxylesterase type B" evidence="6">
    <location>
        <begin position="55"/>
        <end position="208"/>
    </location>
</feature>
<evidence type="ECO:0000256" key="3">
    <source>
        <dbReference type="ARBA" id="ARBA00022801"/>
    </source>
</evidence>
<evidence type="ECO:0000256" key="5">
    <source>
        <dbReference type="SAM" id="SignalP"/>
    </source>
</evidence>
<dbReference type="PANTHER" id="PTHR43142">
    <property type="entry name" value="CARBOXYLIC ESTER HYDROLASE"/>
    <property type="match status" value="1"/>
</dbReference>
<evidence type="ECO:0000256" key="4">
    <source>
        <dbReference type="ARBA" id="ARBA00023180"/>
    </source>
</evidence>
<evidence type="ECO:0000256" key="2">
    <source>
        <dbReference type="ARBA" id="ARBA00022487"/>
    </source>
</evidence>
<evidence type="ECO:0000313" key="7">
    <source>
        <dbReference type="EMBL" id="CAG7721901.1"/>
    </source>
</evidence>
<comment type="similarity">
    <text evidence="1">Belongs to the type-B carboxylesterase/lipase family.</text>
</comment>
<dbReference type="InterPro" id="IPR002018">
    <property type="entry name" value="CarbesteraseB"/>
</dbReference>
<evidence type="ECO:0000256" key="1">
    <source>
        <dbReference type="ARBA" id="ARBA00005964"/>
    </source>
</evidence>
<feature type="non-terminal residue" evidence="7">
    <location>
        <position position="1"/>
    </location>
</feature>
<proteinExistence type="inferred from homology"/>
<feature type="non-terminal residue" evidence="7">
    <location>
        <position position="208"/>
    </location>
</feature>
<evidence type="ECO:0000259" key="6">
    <source>
        <dbReference type="Pfam" id="PF00135"/>
    </source>
</evidence>
<accession>A0A8J2JKV8</accession>
<feature type="signal peptide" evidence="5">
    <location>
        <begin position="1"/>
        <end position="20"/>
    </location>
</feature>
<protein>
    <recommendedName>
        <fullName evidence="6">Carboxylesterase type B domain-containing protein</fullName>
    </recommendedName>
</protein>
<dbReference type="AlphaFoldDB" id="A0A8J2JKV8"/>
<dbReference type="Pfam" id="PF00135">
    <property type="entry name" value="COesterase"/>
    <property type="match status" value="1"/>
</dbReference>
<dbReference type="PANTHER" id="PTHR43142:SF1">
    <property type="entry name" value="CARBOXYLIC ESTER HYDROLASE"/>
    <property type="match status" value="1"/>
</dbReference>
<keyword evidence="5" id="KW-0732">Signal</keyword>
<name>A0A8J2JKV8_9HEXA</name>